<dbReference type="Gene3D" id="3.40.50.1110">
    <property type="entry name" value="SGNH hydrolase"/>
    <property type="match status" value="1"/>
</dbReference>
<protein>
    <submittedName>
        <fullName evidence="4">GDSL esterase/lipase LTL1</fullName>
    </submittedName>
</protein>
<evidence type="ECO:0000256" key="3">
    <source>
        <dbReference type="ARBA" id="ARBA00022963"/>
    </source>
</evidence>
<dbReference type="CDD" id="cd01837">
    <property type="entry name" value="SGNH_plant_lipase_like"/>
    <property type="match status" value="1"/>
</dbReference>
<name>M7YRI4_TRIUA</name>
<reference evidence="4" key="1">
    <citation type="journal article" date="2013" name="Nature">
        <title>Draft genome of the wheat A-genome progenitor Triticum urartu.</title>
        <authorList>
            <person name="Ling H.Q."/>
            <person name="Zhao S."/>
            <person name="Liu D."/>
            <person name="Wang J."/>
            <person name="Sun H."/>
            <person name="Zhang C."/>
            <person name="Fan H."/>
            <person name="Li D."/>
            <person name="Dong L."/>
            <person name="Tao Y."/>
            <person name="Gao C."/>
            <person name="Wu H."/>
            <person name="Li Y."/>
            <person name="Cui Y."/>
            <person name="Guo X."/>
            <person name="Zheng S."/>
            <person name="Wang B."/>
            <person name="Yu K."/>
            <person name="Liang Q."/>
            <person name="Yang W."/>
            <person name="Lou X."/>
            <person name="Chen J."/>
            <person name="Feng M."/>
            <person name="Jian J."/>
            <person name="Zhang X."/>
            <person name="Luo G."/>
            <person name="Jiang Y."/>
            <person name="Liu J."/>
            <person name="Wang Z."/>
            <person name="Sha Y."/>
            <person name="Zhang B."/>
            <person name="Wu H."/>
            <person name="Tang D."/>
            <person name="Shen Q."/>
            <person name="Xue P."/>
            <person name="Zou S."/>
            <person name="Wang X."/>
            <person name="Liu X."/>
            <person name="Wang F."/>
            <person name="Yang Y."/>
            <person name="An X."/>
            <person name="Dong Z."/>
            <person name="Zhang K."/>
            <person name="Zhang X."/>
            <person name="Luo M.C."/>
            <person name="Dvorak J."/>
            <person name="Tong Y."/>
            <person name="Wang J."/>
            <person name="Yang H."/>
            <person name="Li Z."/>
            <person name="Wang D."/>
            <person name="Zhang A."/>
            <person name="Wang J."/>
        </authorList>
    </citation>
    <scope>NUCLEOTIDE SEQUENCE</scope>
</reference>
<dbReference type="GO" id="GO:0016788">
    <property type="term" value="F:hydrolase activity, acting on ester bonds"/>
    <property type="evidence" value="ECO:0007669"/>
    <property type="project" value="InterPro"/>
</dbReference>
<dbReference type="InterPro" id="IPR001087">
    <property type="entry name" value="GDSL"/>
</dbReference>
<dbReference type="InterPro" id="IPR035669">
    <property type="entry name" value="SGNH_plant_lipase-like"/>
</dbReference>
<keyword evidence="3" id="KW-0442">Lipid degradation</keyword>
<dbReference type="AlphaFoldDB" id="M7YRI4"/>
<organism evidence="4">
    <name type="scientific">Triticum urartu</name>
    <name type="common">Red wild einkorn</name>
    <name type="synonym">Crithodium urartu</name>
    <dbReference type="NCBI Taxonomy" id="4572"/>
    <lineage>
        <taxon>Eukaryota</taxon>
        <taxon>Viridiplantae</taxon>
        <taxon>Streptophyta</taxon>
        <taxon>Embryophyta</taxon>
        <taxon>Tracheophyta</taxon>
        <taxon>Spermatophyta</taxon>
        <taxon>Magnoliopsida</taxon>
        <taxon>Liliopsida</taxon>
        <taxon>Poales</taxon>
        <taxon>Poaceae</taxon>
        <taxon>BOP clade</taxon>
        <taxon>Pooideae</taxon>
        <taxon>Triticodae</taxon>
        <taxon>Triticeae</taxon>
        <taxon>Triticinae</taxon>
        <taxon>Triticum</taxon>
    </lineage>
</organism>
<dbReference type="PANTHER" id="PTHR45648">
    <property type="entry name" value="GDSL LIPASE/ACYLHYDROLASE FAMILY PROTEIN (AFU_ORTHOLOGUE AFUA_4G14700)"/>
    <property type="match status" value="1"/>
</dbReference>
<sequence length="366" mass="39893">MAGGSSAVAIMALGVVLLAAPSECARAFFVFGDSLVDNGNNNYLMTTARADSPPYGIDYPTHQATGRFSNGLNIPDIISEQLGAEPTPPYLSPELHGCSWAPTSRRRASASSTTPASNSVVQVNIVRVSRQLQYFGEYQGKLRALVGASQATQIVNQALVLITLGGNDFVNNYYLIPFSLRSRQFSLPDYVRYLISEYKKILTRLYDMGARRVLVTGTGPLGCAPAELALRSRDGECDRDLMRAAELFNPQLSQALEELNARYGDGTFIAATSFRVHFDFISDPAAYGFRTAKEACCGQGPHNGIGLCTAVSHLCANRDQYVFWDSYHPTERANRIIVSQFMTGSLDYVSPLNLSTALHIDASLMD</sequence>
<gene>
    <name evidence="4" type="ORF">TRIUR3_10288</name>
</gene>
<evidence type="ECO:0000313" key="4">
    <source>
        <dbReference type="EMBL" id="EMS53263.1"/>
    </source>
</evidence>
<dbReference type="SUPFAM" id="SSF52266">
    <property type="entry name" value="SGNH hydrolase"/>
    <property type="match status" value="1"/>
</dbReference>
<dbReference type="PANTHER" id="PTHR45648:SF160">
    <property type="entry name" value="GDSL-LIKE LIPASE_ACYLHYDROLASE FAMILY PROTEIN, EXPRESSED"/>
    <property type="match status" value="1"/>
</dbReference>
<dbReference type="eggNOG" id="ENOG502QQP0">
    <property type="taxonomic scope" value="Eukaryota"/>
</dbReference>
<dbReference type="STRING" id="4572.M7YRI4"/>
<keyword evidence="3" id="KW-0443">Lipid metabolism</keyword>
<dbReference type="InterPro" id="IPR051058">
    <property type="entry name" value="GDSL_Est/Lipase"/>
</dbReference>
<dbReference type="InterPro" id="IPR036514">
    <property type="entry name" value="SGNH_hydro_sf"/>
</dbReference>
<accession>M7YRI4</accession>
<dbReference type="GO" id="GO:0016042">
    <property type="term" value="P:lipid catabolic process"/>
    <property type="evidence" value="ECO:0007669"/>
    <property type="project" value="UniProtKB-KW"/>
</dbReference>
<keyword evidence="2" id="KW-0378">Hydrolase</keyword>
<dbReference type="EMBL" id="KD196807">
    <property type="protein sequence ID" value="EMS53263.1"/>
    <property type="molecule type" value="Genomic_DNA"/>
</dbReference>
<evidence type="ECO:0000256" key="2">
    <source>
        <dbReference type="ARBA" id="ARBA00022801"/>
    </source>
</evidence>
<dbReference type="OMA" id="EMDARMH"/>
<evidence type="ECO:0000256" key="1">
    <source>
        <dbReference type="ARBA" id="ARBA00008668"/>
    </source>
</evidence>
<proteinExistence type="inferred from homology"/>
<dbReference type="Pfam" id="PF00657">
    <property type="entry name" value="Lipase_GDSL"/>
    <property type="match status" value="1"/>
</dbReference>
<comment type="similarity">
    <text evidence="1">Belongs to the 'GDSL' lipolytic enzyme family.</text>
</comment>